<comment type="caution">
    <text evidence="10">The sequence shown here is derived from an EMBL/GenBank/DDBJ whole genome shotgun (WGS) entry which is preliminary data.</text>
</comment>
<keyword evidence="5 9" id="KW-1133">Transmembrane helix</keyword>
<evidence type="ECO:0000256" key="9">
    <source>
        <dbReference type="RuleBase" id="RU362006"/>
    </source>
</evidence>
<dbReference type="PANTHER" id="PTHR12300">
    <property type="entry name" value="HVA22-LIKE PROTEINS"/>
    <property type="match status" value="1"/>
</dbReference>
<evidence type="ECO:0000256" key="4">
    <source>
        <dbReference type="ARBA" id="ARBA00022824"/>
    </source>
</evidence>
<protein>
    <recommendedName>
        <fullName evidence="9">Receptor expression-enhancing protein</fullName>
    </recommendedName>
</protein>
<comment type="similarity">
    <text evidence="2 9">Belongs to the DP1 family.</text>
</comment>
<evidence type="ECO:0000256" key="8">
    <source>
        <dbReference type="ARBA" id="ARBA00029431"/>
    </source>
</evidence>
<dbReference type="GO" id="GO:0030665">
    <property type="term" value="C:clathrin-coated vesicle membrane"/>
    <property type="evidence" value="ECO:0007669"/>
    <property type="project" value="UniProtKB-SubCell"/>
</dbReference>
<accession>A0A9Q0EW36</accession>
<evidence type="ECO:0000256" key="3">
    <source>
        <dbReference type="ARBA" id="ARBA00022692"/>
    </source>
</evidence>
<keyword evidence="11" id="KW-1185">Reference proteome</keyword>
<dbReference type="InterPro" id="IPR004345">
    <property type="entry name" value="TB2_DP1_HVA22"/>
</dbReference>
<feature type="transmembrane region" description="Helical" evidence="9">
    <location>
        <begin position="87"/>
        <end position="114"/>
    </location>
</feature>
<feature type="transmembrane region" description="Helical" evidence="9">
    <location>
        <begin position="41"/>
        <end position="66"/>
    </location>
</feature>
<dbReference type="Pfam" id="PF03134">
    <property type="entry name" value="TB2_DP1_HVA22"/>
    <property type="match status" value="1"/>
</dbReference>
<dbReference type="EMBL" id="JANIIK010000035">
    <property type="protein sequence ID" value="KAJ3613553.1"/>
    <property type="molecule type" value="Genomic_DNA"/>
</dbReference>
<keyword evidence="6 9" id="KW-0472">Membrane</keyword>
<evidence type="ECO:0000313" key="10">
    <source>
        <dbReference type="EMBL" id="KAJ3613553.1"/>
    </source>
</evidence>
<proteinExistence type="inferred from homology"/>
<name>A0A9Q0EW36_9TELE</name>
<evidence type="ECO:0000256" key="5">
    <source>
        <dbReference type="ARBA" id="ARBA00022989"/>
    </source>
</evidence>
<dbReference type="OrthoDB" id="10009287at2759"/>
<organism evidence="10 11">
    <name type="scientific">Muraenolepis orangiensis</name>
    <name type="common">Patagonian moray cod</name>
    <dbReference type="NCBI Taxonomy" id="630683"/>
    <lineage>
        <taxon>Eukaryota</taxon>
        <taxon>Metazoa</taxon>
        <taxon>Chordata</taxon>
        <taxon>Craniata</taxon>
        <taxon>Vertebrata</taxon>
        <taxon>Euteleostomi</taxon>
        <taxon>Actinopterygii</taxon>
        <taxon>Neopterygii</taxon>
        <taxon>Teleostei</taxon>
        <taxon>Neoteleostei</taxon>
        <taxon>Acanthomorphata</taxon>
        <taxon>Zeiogadaria</taxon>
        <taxon>Gadariae</taxon>
        <taxon>Gadiformes</taxon>
        <taxon>Muraenolepidoidei</taxon>
        <taxon>Muraenolepididae</taxon>
        <taxon>Muraenolepis</taxon>
    </lineage>
</organism>
<dbReference type="Proteomes" id="UP001148018">
    <property type="component" value="Unassembled WGS sequence"/>
</dbReference>
<gene>
    <name evidence="10" type="ORF">NHX12_019800</name>
</gene>
<dbReference type="GO" id="GO:0005789">
    <property type="term" value="C:endoplasmic reticulum membrane"/>
    <property type="evidence" value="ECO:0007669"/>
    <property type="project" value="UniProtKB-SubCell"/>
</dbReference>
<evidence type="ECO:0000256" key="1">
    <source>
        <dbReference type="ARBA" id="ARBA00004477"/>
    </source>
</evidence>
<sequence length="184" mass="20947">MWSQAKDRYEAFLNEKNPITDLLASLEQKTGVQKRYLASGFISLIALYLLFGYGASLLCNLIGFAYPAFFSIKAIESAKKEDDTQWLTYWVVYGLFSLAESFSDVFLSWFPFYYAGKCVFLLWCMAPVSWNGSTILYQRVVRPFFLKHQAVMDSVVNDLANKAKGVAQTVTNEAANMALYQKEQ</sequence>
<dbReference type="AlphaFoldDB" id="A0A9Q0EW36"/>
<keyword evidence="7" id="KW-0968">Cytoplasmic vesicle</keyword>
<evidence type="ECO:0000313" key="11">
    <source>
        <dbReference type="Proteomes" id="UP001148018"/>
    </source>
</evidence>
<comment type="subcellular location">
    <subcellularLocation>
        <location evidence="8">Cytoplasmic vesicle</location>
        <location evidence="8">Clathrin-coated vesicle membrane</location>
        <topology evidence="8">Multi-pass membrane protein</topology>
    </subcellularLocation>
    <subcellularLocation>
        <location evidence="1">Endoplasmic reticulum membrane</location>
        <topology evidence="1">Multi-pass membrane protein</topology>
    </subcellularLocation>
    <subcellularLocation>
        <location evidence="9">Membrane</location>
        <topology evidence="9">Multi-pass membrane protein</topology>
    </subcellularLocation>
</comment>
<evidence type="ECO:0000256" key="6">
    <source>
        <dbReference type="ARBA" id="ARBA00023136"/>
    </source>
</evidence>
<dbReference type="PANTHER" id="PTHR12300:SF133">
    <property type="entry name" value="RECEPTOR EXPRESSION-ENHANCING PROTEIN 6"/>
    <property type="match status" value="1"/>
</dbReference>
<evidence type="ECO:0000256" key="7">
    <source>
        <dbReference type="ARBA" id="ARBA00023329"/>
    </source>
</evidence>
<reference evidence="10" key="1">
    <citation type="submission" date="2022-07" db="EMBL/GenBank/DDBJ databases">
        <title>Chromosome-level genome of Muraenolepis orangiensis.</title>
        <authorList>
            <person name="Kim J."/>
        </authorList>
    </citation>
    <scope>NUCLEOTIDE SEQUENCE</scope>
    <source>
        <strain evidence="10">KU_S4_2022</strain>
        <tissue evidence="10">Muscle</tissue>
    </source>
</reference>
<evidence type="ECO:0000256" key="2">
    <source>
        <dbReference type="ARBA" id="ARBA00008573"/>
    </source>
</evidence>
<keyword evidence="3 9" id="KW-0812">Transmembrane</keyword>
<feature type="transmembrane region" description="Helical" evidence="9">
    <location>
        <begin position="120"/>
        <end position="137"/>
    </location>
</feature>
<keyword evidence="4" id="KW-0256">Endoplasmic reticulum</keyword>